<dbReference type="InterPro" id="IPR033697">
    <property type="entry name" value="Ribonuclease_T2_eukaryotic"/>
</dbReference>
<dbReference type="AlphaFoldDB" id="A0A4V5NFW5"/>
<evidence type="ECO:0000256" key="17">
    <source>
        <dbReference type="RuleBase" id="RU004328"/>
    </source>
</evidence>
<dbReference type="EMBL" id="NAJN01001386">
    <property type="protein sequence ID" value="TKA63559.1"/>
    <property type="molecule type" value="Genomic_DNA"/>
</dbReference>
<evidence type="ECO:0000259" key="18">
    <source>
        <dbReference type="Pfam" id="PF25488"/>
    </source>
</evidence>
<dbReference type="InterPro" id="IPR001568">
    <property type="entry name" value="RNase_T2-like"/>
</dbReference>
<dbReference type="EC" id="4.6.1.19" evidence="4"/>
<evidence type="ECO:0000256" key="6">
    <source>
        <dbReference type="ARBA" id="ARBA00022554"/>
    </source>
</evidence>
<dbReference type="PANTHER" id="PTHR11240:SF79">
    <property type="entry name" value="RIBONUCLEASE T2"/>
    <property type="match status" value="1"/>
</dbReference>
<keyword evidence="10" id="KW-0378">Hydrolase</keyword>
<evidence type="ECO:0000256" key="13">
    <source>
        <dbReference type="ARBA" id="ARBA00023239"/>
    </source>
</evidence>
<dbReference type="InterPro" id="IPR057328">
    <property type="entry name" value="RNaseT2L_C"/>
</dbReference>
<keyword evidence="8" id="KW-0732">Signal</keyword>
<comment type="function">
    <text evidence="14">Rnase which modulates cell survival under stress conditions. Released from the vacuole to the cytoplasm during stress to promote tRNA and rRNA cleavage and to activate separately a downstream pathway that promotes cell death. Involved in cell size, vacuolar morphology and growth at high temperatures and high salt concentration.</text>
</comment>
<keyword evidence="6" id="KW-0926">Vacuole</keyword>
<sequence>MVWATVQRAVSSDPFADFWTDVRDTVMPSTTPSLRSVAKVALGGAQVLLGSAARVRGGAPATCENPQLSCHNSSVVTDSCCFNAPGGQLLQTQFWDTHPATGPVDAWTIHGLWPDHCDGTYDANCDSSRAYKNITDILQSYGADSLLSYMQTYWKDYQGNDEVFWEHEWSKHGTCISTLSPDCYTAYTPQEEVIDFFQRTVDLYASLPSYQWLADAGIVPSHTETYTSAAIQAALIAPRGHRVTIGCKGGALNEIWYHYDVRGSVQTGDFVASDPDGMKSTCPSRGVRYLPKGSGASPTVPGITPTGTAAPTATTTAAPFTGKGFLNVRTAGAQNGCLISPGTWYVSGTCATFTAGAAGDGFTLSSHKGSCAIVDGALTCAATVASGTVFENLDGELAVAGNSTFFADAVPKGSGQGTVYTEERATRLSVVWQGV</sequence>
<dbReference type="InterPro" id="IPR036430">
    <property type="entry name" value="RNase_T2-like_sf"/>
</dbReference>
<reference evidence="19 20" key="1">
    <citation type="submission" date="2017-03" db="EMBL/GenBank/DDBJ databases">
        <title>Genomes of endolithic fungi from Antarctica.</title>
        <authorList>
            <person name="Coleine C."/>
            <person name="Masonjones S."/>
            <person name="Stajich J.E."/>
        </authorList>
    </citation>
    <scope>NUCLEOTIDE SEQUENCE [LARGE SCALE GENOMIC DNA]</scope>
    <source>
        <strain evidence="19 20">CCFEE 5187</strain>
    </source>
</reference>
<keyword evidence="9" id="KW-0255">Endonuclease</keyword>
<keyword evidence="7" id="KW-0540">Nuclease</keyword>
<feature type="active site" evidence="16">
    <location>
        <position position="110"/>
    </location>
</feature>
<keyword evidence="13" id="KW-0456">Lyase</keyword>
<dbReference type="InterPro" id="IPR018188">
    <property type="entry name" value="RNase_T2_His_AS_1"/>
</dbReference>
<gene>
    <name evidence="19" type="ORF">B0A49_07535</name>
</gene>
<dbReference type="Pfam" id="PF25488">
    <property type="entry name" value="RNaseT2L_C"/>
    <property type="match status" value="1"/>
</dbReference>
<evidence type="ECO:0000256" key="8">
    <source>
        <dbReference type="ARBA" id="ARBA00022729"/>
    </source>
</evidence>
<evidence type="ECO:0000256" key="10">
    <source>
        <dbReference type="ARBA" id="ARBA00022801"/>
    </source>
</evidence>
<evidence type="ECO:0000256" key="1">
    <source>
        <dbReference type="ARBA" id="ARBA00004410"/>
    </source>
</evidence>
<evidence type="ECO:0000256" key="11">
    <source>
        <dbReference type="ARBA" id="ARBA00023157"/>
    </source>
</evidence>
<dbReference type="FunFam" id="3.90.730.10:FF:000004">
    <property type="entry name" value="Ribonuclease T2-like"/>
    <property type="match status" value="1"/>
</dbReference>
<evidence type="ECO:0000256" key="2">
    <source>
        <dbReference type="ARBA" id="ARBA00004496"/>
    </source>
</evidence>
<feature type="active site" evidence="16">
    <location>
        <position position="172"/>
    </location>
</feature>
<feature type="domain" description="RNase T2-like C-terminal" evidence="18">
    <location>
        <begin position="319"/>
        <end position="432"/>
    </location>
</feature>
<feature type="active site" evidence="16">
    <location>
        <position position="168"/>
    </location>
</feature>
<dbReference type="STRING" id="331657.A0A4V5NFW5"/>
<dbReference type="PROSITE" id="PS00530">
    <property type="entry name" value="RNASE_T2_1"/>
    <property type="match status" value="1"/>
</dbReference>
<evidence type="ECO:0000313" key="20">
    <source>
        <dbReference type="Proteomes" id="UP000308768"/>
    </source>
</evidence>
<keyword evidence="11" id="KW-1015">Disulfide bond</keyword>
<dbReference type="Gene3D" id="3.90.730.10">
    <property type="entry name" value="Ribonuclease T2-like"/>
    <property type="match status" value="1"/>
</dbReference>
<dbReference type="GO" id="GO:0033897">
    <property type="term" value="F:ribonuclease T2 activity"/>
    <property type="evidence" value="ECO:0007669"/>
    <property type="project" value="UniProtKB-EC"/>
</dbReference>
<keyword evidence="12" id="KW-0325">Glycoprotein</keyword>
<evidence type="ECO:0000256" key="9">
    <source>
        <dbReference type="ARBA" id="ARBA00022759"/>
    </source>
</evidence>
<dbReference type="OrthoDB" id="435754at2759"/>
<evidence type="ECO:0000256" key="12">
    <source>
        <dbReference type="ARBA" id="ARBA00023180"/>
    </source>
</evidence>
<dbReference type="Proteomes" id="UP000308768">
    <property type="component" value="Unassembled WGS sequence"/>
</dbReference>
<dbReference type="PROSITE" id="PS00531">
    <property type="entry name" value="RNASE_T2_2"/>
    <property type="match status" value="1"/>
</dbReference>
<dbReference type="CDD" id="cd01061">
    <property type="entry name" value="RNase_T2_euk"/>
    <property type="match status" value="1"/>
</dbReference>
<name>A0A4V5NFW5_9PEZI</name>
<comment type="caution">
    <text evidence="19">The sequence shown here is derived from an EMBL/GenBank/DDBJ whole genome shotgun (WGS) entry which is preliminary data.</text>
</comment>
<evidence type="ECO:0000256" key="15">
    <source>
        <dbReference type="ARBA" id="ARBA00071169"/>
    </source>
</evidence>
<dbReference type="SUPFAM" id="SSF55895">
    <property type="entry name" value="Ribonuclease Rh-like"/>
    <property type="match status" value="1"/>
</dbReference>
<evidence type="ECO:0000256" key="3">
    <source>
        <dbReference type="ARBA" id="ARBA00007469"/>
    </source>
</evidence>
<evidence type="ECO:0000256" key="14">
    <source>
        <dbReference type="ARBA" id="ARBA00025494"/>
    </source>
</evidence>
<dbReference type="GO" id="GO:0006401">
    <property type="term" value="P:RNA catabolic process"/>
    <property type="evidence" value="ECO:0007669"/>
    <property type="project" value="TreeGrafter"/>
</dbReference>
<evidence type="ECO:0000256" key="4">
    <source>
        <dbReference type="ARBA" id="ARBA00012571"/>
    </source>
</evidence>
<dbReference type="PANTHER" id="PTHR11240">
    <property type="entry name" value="RIBONUCLEASE T2"/>
    <property type="match status" value="1"/>
</dbReference>
<comment type="subcellular location">
    <subcellularLocation>
        <location evidence="2">Cytoplasm</location>
    </subcellularLocation>
    <subcellularLocation>
        <location evidence="1">Vacuole lumen</location>
    </subcellularLocation>
</comment>
<dbReference type="Pfam" id="PF00445">
    <property type="entry name" value="Ribonuclease_T2"/>
    <property type="match status" value="1"/>
</dbReference>
<organism evidence="19 20">
    <name type="scientific">Cryomyces minteri</name>
    <dbReference type="NCBI Taxonomy" id="331657"/>
    <lineage>
        <taxon>Eukaryota</taxon>
        <taxon>Fungi</taxon>
        <taxon>Dikarya</taxon>
        <taxon>Ascomycota</taxon>
        <taxon>Pezizomycotina</taxon>
        <taxon>Dothideomycetes</taxon>
        <taxon>Dothideomycetes incertae sedis</taxon>
        <taxon>Cryomyces</taxon>
    </lineage>
</organism>
<proteinExistence type="inferred from homology"/>
<keyword evidence="20" id="KW-1185">Reference proteome</keyword>
<dbReference type="InterPro" id="IPR033130">
    <property type="entry name" value="RNase_T2_His_AS_2"/>
</dbReference>
<dbReference type="GO" id="GO:0005576">
    <property type="term" value="C:extracellular region"/>
    <property type="evidence" value="ECO:0007669"/>
    <property type="project" value="TreeGrafter"/>
</dbReference>
<dbReference type="GO" id="GO:0003723">
    <property type="term" value="F:RNA binding"/>
    <property type="evidence" value="ECO:0007669"/>
    <property type="project" value="InterPro"/>
</dbReference>
<evidence type="ECO:0000256" key="16">
    <source>
        <dbReference type="PIRSR" id="PIRSR633697-1"/>
    </source>
</evidence>
<keyword evidence="5" id="KW-0963">Cytoplasm</keyword>
<dbReference type="GO" id="GO:0016787">
    <property type="term" value="F:hydrolase activity"/>
    <property type="evidence" value="ECO:0007669"/>
    <property type="project" value="UniProtKB-KW"/>
</dbReference>
<accession>A0A4V5NFW5</accession>
<evidence type="ECO:0000256" key="5">
    <source>
        <dbReference type="ARBA" id="ARBA00022490"/>
    </source>
</evidence>
<evidence type="ECO:0000256" key="7">
    <source>
        <dbReference type="ARBA" id="ARBA00022722"/>
    </source>
</evidence>
<protein>
    <recommendedName>
        <fullName evidence="15">Ribonuclease T2-like</fullName>
        <ecNumber evidence="4">4.6.1.19</ecNumber>
    </recommendedName>
</protein>
<comment type="similarity">
    <text evidence="3 17">Belongs to the RNase T2 family.</text>
</comment>
<evidence type="ECO:0000313" key="19">
    <source>
        <dbReference type="EMBL" id="TKA63559.1"/>
    </source>
</evidence>
<dbReference type="GO" id="GO:0005775">
    <property type="term" value="C:vacuolar lumen"/>
    <property type="evidence" value="ECO:0007669"/>
    <property type="project" value="UniProtKB-SubCell"/>
</dbReference>